<evidence type="ECO:0000313" key="2">
    <source>
        <dbReference type="EMBL" id="RXZ65719.1"/>
    </source>
</evidence>
<dbReference type="GO" id="GO:0016491">
    <property type="term" value="F:oxidoreductase activity"/>
    <property type="evidence" value="ECO:0007669"/>
    <property type="project" value="InterPro"/>
</dbReference>
<dbReference type="Pfam" id="PF03358">
    <property type="entry name" value="FMN_red"/>
    <property type="match status" value="1"/>
</dbReference>
<organism evidence="2 3">
    <name type="scientific">Pelagerythrobacter rhizovicinus</name>
    <dbReference type="NCBI Taxonomy" id="2268576"/>
    <lineage>
        <taxon>Bacteria</taxon>
        <taxon>Pseudomonadati</taxon>
        <taxon>Pseudomonadota</taxon>
        <taxon>Alphaproteobacteria</taxon>
        <taxon>Sphingomonadales</taxon>
        <taxon>Erythrobacteraceae</taxon>
        <taxon>Pelagerythrobacter</taxon>
    </lineage>
</organism>
<keyword evidence="3" id="KW-1185">Reference proteome</keyword>
<feature type="domain" description="NADPH-dependent FMN reductase-like" evidence="1">
    <location>
        <begin position="6"/>
        <end position="133"/>
    </location>
</feature>
<dbReference type="RefSeq" id="WP_129523199.1">
    <property type="nucleotide sequence ID" value="NZ_SDPV01000001.1"/>
</dbReference>
<dbReference type="InterPro" id="IPR050712">
    <property type="entry name" value="NAD(P)H-dep_reductase"/>
</dbReference>
<dbReference type="PANTHER" id="PTHR30543:SF21">
    <property type="entry name" value="NAD(P)H-DEPENDENT FMN REDUCTASE LOT6"/>
    <property type="match status" value="1"/>
</dbReference>
<dbReference type="Proteomes" id="UP000293623">
    <property type="component" value="Unassembled WGS sequence"/>
</dbReference>
<dbReference type="GO" id="GO:0005829">
    <property type="term" value="C:cytosol"/>
    <property type="evidence" value="ECO:0007669"/>
    <property type="project" value="TreeGrafter"/>
</dbReference>
<reference evidence="2 3" key="1">
    <citation type="submission" date="2019-01" db="EMBL/GenBank/DDBJ databases">
        <title>Altererythrobacter rhizovicinus sp. nov., isolated from the rhizosphere soil of Haloxylon ammodendron.</title>
        <authorList>
            <person name="Li H.-P."/>
            <person name="Gou J.-Y."/>
            <person name="Yao D."/>
            <person name="Han Q.-Q."/>
            <person name="Shao K.-Z."/>
            <person name="Zhao Q."/>
            <person name="Zhang J.-L."/>
        </authorList>
    </citation>
    <scope>NUCLEOTIDE SEQUENCE [LARGE SCALE GENOMIC DNA]</scope>
    <source>
        <strain evidence="2 3">AY-3R</strain>
    </source>
</reference>
<evidence type="ECO:0000259" key="1">
    <source>
        <dbReference type="Pfam" id="PF03358"/>
    </source>
</evidence>
<dbReference type="GO" id="GO:0010181">
    <property type="term" value="F:FMN binding"/>
    <property type="evidence" value="ECO:0007669"/>
    <property type="project" value="TreeGrafter"/>
</dbReference>
<dbReference type="EMBL" id="SDPV01000001">
    <property type="protein sequence ID" value="RXZ65719.1"/>
    <property type="molecule type" value="Genomic_DNA"/>
</dbReference>
<sequence>MHHPLRLGLIYGSTRTGRFCDTIAAWIRERVEIDGGFELDPIDPQAADLPALIEKIGQADAFIVATPEYNHSFPAPLKELIDAAKAEWEAKPVAFVSYGGVSGGLRAVEHLRGVFAELHAVGIRDTVSFASAWEQFDAEGRLRNPERAERSMRLMLGRLVWWSLALSEARAVRPYGEAA</sequence>
<gene>
    <name evidence="2" type="ORF">ETX26_03010</name>
</gene>
<dbReference type="InterPro" id="IPR005025">
    <property type="entry name" value="FMN_Rdtase-like_dom"/>
</dbReference>
<name>A0A4Q2KMJ0_9SPHN</name>
<accession>A0A4Q2KMJ0</accession>
<dbReference type="OrthoDB" id="9812295at2"/>
<dbReference type="PANTHER" id="PTHR30543">
    <property type="entry name" value="CHROMATE REDUCTASE"/>
    <property type="match status" value="1"/>
</dbReference>
<evidence type="ECO:0000313" key="3">
    <source>
        <dbReference type="Proteomes" id="UP000293623"/>
    </source>
</evidence>
<protein>
    <submittedName>
        <fullName evidence="2">NAD(P)H-dependent oxidoreductase</fullName>
    </submittedName>
</protein>
<proteinExistence type="predicted"/>
<dbReference type="AlphaFoldDB" id="A0A4Q2KMJ0"/>
<dbReference type="SUPFAM" id="SSF52218">
    <property type="entry name" value="Flavoproteins"/>
    <property type="match status" value="1"/>
</dbReference>
<comment type="caution">
    <text evidence="2">The sequence shown here is derived from an EMBL/GenBank/DDBJ whole genome shotgun (WGS) entry which is preliminary data.</text>
</comment>
<dbReference type="Gene3D" id="3.40.50.360">
    <property type="match status" value="1"/>
</dbReference>
<dbReference type="InterPro" id="IPR029039">
    <property type="entry name" value="Flavoprotein-like_sf"/>
</dbReference>